<accession>A0A4Y9YYQ0</accession>
<reference evidence="2 3" key="1">
    <citation type="submission" date="2019-02" db="EMBL/GenBank/DDBJ databases">
        <title>Genome sequencing of the rare red list fungi Dentipellis fragilis.</title>
        <authorList>
            <person name="Buettner E."/>
            <person name="Kellner H."/>
        </authorList>
    </citation>
    <scope>NUCLEOTIDE SEQUENCE [LARGE SCALE GENOMIC DNA]</scope>
    <source>
        <strain evidence="2 3">DSM 105465</strain>
    </source>
</reference>
<gene>
    <name evidence="2" type="ORF">EVG20_g4207</name>
</gene>
<dbReference type="AlphaFoldDB" id="A0A4Y9YYQ0"/>
<proteinExistence type="predicted"/>
<evidence type="ECO:0000256" key="1">
    <source>
        <dbReference type="SAM" id="MobiDB-lite"/>
    </source>
</evidence>
<sequence>MKIEGRRGPESSEAKALRLAPMSAGDKGDKCRGPEKSGQWRSTDRSNGDEHGTLILGNYNLDTLRMRDMDETEMRHWRESCGKEE</sequence>
<dbReference type="EMBL" id="SEOQ01000210">
    <property type="protein sequence ID" value="TFY66890.1"/>
    <property type="molecule type" value="Genomic_DNA"/>
</dbReference>
<feature type="compositionally biased region" description="Basic and acidic residues" evidence="1">
    <location>
        <begin position="26"/>
        <end position="35"/>
    </location>
</feature>
<feature type="compositionally biased region" description="Basic and acidic residues" evidence="1">
    <location>
        <begin position="42"/>
        <end position="52"/>
    </location>
</feature>
<evidence type="ECO:0000313" key="2">
    <source>
        <dbReference type="EMBL" id="TFY66890.1"/>
    </source>
</evidence>
<evidence type="ECO:0000313" key="3">
    <source>
        <dbReference type="Proteomes" id="UP000298327"/>
    </source>
</evidence>
<comment type="caution">
    <text evidence="2">The sequence shown here is derived from an EMBL/GenBank/DDBJ whole genome shotgun (WGS) entry which is preliminary data.</text>
</comment>
<protein>
    <submittedName>
        <fullName evidence="2">Uncharacterized protein</fullName>
    </submittedName>
</protein>
<feature type="region of interest" description="Disordered" evidence="1">
    <location>
        <begin position="1"/>
        <end position="55"/>
    </location>
</feature>
<feature type="compositionally biased region" description="Basic and acidic residues" evidence="1">
    <location>
        <begin position="1"/>
        <end position="16"/>
    </location>
</feature>
<organism evidence="2 3">
    <name type="scientific">Dentipellis fragilis</name>
    <dbReference type="NCBI Taxonomy" id="205917"/>
    <lineage>
        <taxon>Eukaryota</taxon>
        <taxon>Fungi</taxon>
        <taxon>Dikarya</taxon>
        <taxon>Basidiomycota</taxon>
        <taxon>Agaricomycotina</taxon>
        <taxon>Agaricomycetes</taxon>
        <taxon>Russulales</taxon>
        <taxon>Hericiaceae</taxon>
        <taxon>Dentipellis</taxon>
    </lineage>
</organism>
<dbReference type="Proteomes" id="UP000298327">
    <property type="component" value="Unassembled WGS sequence"/>
</dbReference>
<name>A0A4Y9YYQ0_9AGAM</name>
<keyword evidence="3" id="KW-1185">Reference proteome</keyword>